<evidence type="ECO:0000313" key="1">
    <source>
        <dbReference type="EMBL" id="SCW47265.1"/>
    </source>
</evidence>
<reference evidence="1 2" key="1">
    <citation type="submission" date="2016-10" db="EMBL/GenBank/DDBJ databases">
        <authorList>
            <person name="de Groot N.N."/>
        </authorList>
    </citation>
    <scope>NUCLEOTIDE SEQUENCE [LARGE SCALE GENOMIC DNA]</scope>
    <source>
        <strain evidence="1 2">CGMCC 1.3401</strain>
    </source>
</reference>
<organism evidence="1 2">
    <name type="scientific">Rhizobium mongolense subsp. loessense</name>
    <dbReference type="NCBI Taxonomy" id="158890"/>
    <lineage>
        <taxon>Bacteria</taxon>
        <taxon>Pseudomonadati</taxon>
        <taxon>Pseudomonadota</taxon>
        <taxon>Alphaproteobacteria</taxon>
        <taxon>Hyphomicrobiales</taxon>
        <taxon>Rhizobiaceae</taxon>
        <taxon>Rhizobium/Agrobacterium group</taxon>
        <taxon>Rhizobium</taxon>
    </lineage>
</organism>
<evidence type="ECO:0008006" key="3">
    <source>
        <dbReference type="Google" id="ProtNLM"/>
    </source>
</evidence>
<accession>A0A1G4QS27</accession>
<name>A0A1G4QS27_9HYPH</name>
<dbReference type="Proteomes" id="UP000199542">
    <property type="component" value="Unassembled WGS sequence"/>
</dbReference>
<gene>
    <name evidence="1" type="ORF">SAMN02927900_01773</name>
</gene>
<protein>
    <recommendedName>
        <fullName evidence="3">Acylphosphatase</fullName>
    </recommendedName>
</protein>
<sequence length="89" mass="9804">MTDQDQSDFRERMTIVGELDAASFLPWIRRHAAKLGLAQAIAHTSPDRVELDITGPVELIDMMEIGCLLGPIDVWVETIHRTPIHGGAG</sequence>
<proteinExistence type="predicted"/>
<dbReference type="AlphaFoldDB" id="A0A1G4QS27"/>
<dbReference type="SUPFAM" id="SSF54975">
    <property type="entry name" value="Acylphosphatase/BLUF domain-like"/>
    <property type="match status" value="1"/>
</dbReference>
<dbReference type="EMBL" id="FMTM01000002">
    <property type="protein sequence ID" value="SCW47265.1"/>
    <property type="molecule type" value="Genomic_DNA"/>
</dbReference>
<dbReference type="InterPro" id="IPR036046">
    <property type="entry name" value="Acylphosphatase-like_dom_sf"/>
</dbReference>
<dbReference type="RefSeq" id="WP_092584505.1">
    <property type="nucleotide sequence ID" value="NZ_FMTM01000002.1"/>
</dbReference>
<evidence type="ECO:0000313" key="2">
    <source>
        <dbReference type="Proteomes" id="UP000199542"/>
    </source>
</evidence>